<proteinExistence type="predicted"/>
<dbReference type="Proteomes" id="UP001596072">
    <property type="component" value="Unassembled WGS sequence"/>
</dbReference>
<feature type="region of interest" description="Disordered" evidence="1">
    <location>
        <begin position="71"/>
        <end position="96"/>
    </location>
</feature>
<keyword evidence="2" id="KW-0812">Transmembrane</keyword>
<accession>A0ABW0ZGS6</accession>
<gene>
    <name evidence="3" type="ORF">ACFPQB_11420</name>
</gene>
<keyword evidence="2" id="KW-1133">Transmembrane helix</keyword>
<dbReference type="EMBL" id="JBHSNS010000004">
    <property type="protein sequence ID" value="MFC5729527.1"/>
    <property type="molecule type" value="Genomic_DNA"/>
</dbReference>
<keyword evidence="4" id="KW-1185">Reference proteome</keyword>
<feature type="transmembrane region" description="Helical" evidence="2">
    <location>
        <begin position="43"/>
        <end position="63"/>
    </location>
</feature>
<reference evidence="4" key="1">
    <citation type="journal article" date="2019" name="Int. J. Syst. Evol. Microbiol.">
        <title>The Global Catalogue of Microorganisms (GCM) 10K type strain sequencing project: providing services to taxonomists for standard genome sequencing and annotation.</title>
        <authorList>
            <consortium name="The Broad Institute Genomics Platform"/>
            <consortium name="The Broad Institute Genome Sequencing Center for Infectious Disease"/>
            <person name="Wu L."/>
            <person name="Ma J."/>
        </authorList>
    </citation>
    <scope>NUCLEOTIDE SEQUENCE [LARGE SCALE GENOMIC DNA]</scope>
    <source>
        <strain evidence="4">YIM 94188</strain>
    </source>
</reference>
<name>A0ABW0ZGS6_9ACTN</name>
<protein>
    <submittedName>
        <fullName evidence="3">Uncharacterized protein</fullName>
    </submittedName>
</protein>
<evidence type="ECO:0000256" key="2">
    <source>
        <dbReference type="SAM" id="Phobius"/>
    </source>
</evidence>
<comment type="caution">
    <text evidence="3">The sequence shown here is derived from an EMBL/GenBank/DDBJ whole genome shotgun (WGS) entry which is preliminary data.</text>
</comment>
<evidence type="ECO:0000313" key="3">
    <source>
        <dbReference type="EMBL" id="MFC5729527.1"/>
    </source>
</evidence>
<organism evidence="3 4">
    <name type="scientific">Nocardioides vastitatis</name>
    <dbReference type="NCBI Taxonomy" id="2568655"/>
    <lineage>
        <taxon>Bacteria</taxon>
        <taxon>Bacillati</taxon>
        <taxon>Actinomycetota</taxon>
        <taxon>Actinomycetes</taxon>
        <taxon>Propionibacteriales</taxon>
        <taxon>Nocardioidaceae</taxon>
        <taxon>Nocardioides</taxon>
    </lineage>
</organism>
<keyword evidence="2" id="KW-0472">Membrane</keyword>
<evidence type="ECO:0000313" key="4">
    <source>
        <dbReference type="Proteomes" id="UP001596072"/>
    </source>
</evidence>
<sequence>MNDSDFTTLIDRGSSGLNPDVDRLLAGAACRGRASLRRRRRTALAAAAAVGLIAGGAATLPGLGVGGPARGSDVVAGESAEKPQPRPDPQPAQPDRALAVAARDIPATIGELLGSHDVTTVLRGADYPVIDEPHTRLAHFRYRGTLTTVWIQPADELASCQELAASPDTESDETAPPAPRARCAVVNGLEVLTNGPQTGVTVKTNGATVWQHGYAVSLVSYNAAAGKNPDGSEDVPAVTDDPAIGIDRLTEIASSQVWFE</sequence>
<dbReference type="RefSeq" id="WP_378527077.1">
    <property type="nucleotide sequence ID" value="NZ_JBHSNS010000004.1"/>
</dbReference>
<evidence type="ECO:0000256" key="1">
    <source>
        <dbReference type="SAM" id="MobiDB-lite"/>
    </source>
</evidence>